<dbReference type="AlphaFoldDB" id="A0A6N7PVC7"/>
<dbReference type="InterPro" id="IPR052022">
    <property type="entry name" value="26kDa_periplasmic_antigen"/>
</dbReference>
<gene>
    <name evidence="2" type="ORF">GF068_21065</name>
</gene>
<dbReference type="Proteomes" id="UP000440224">
    <property type="component" value="Unassembled WGS sequence"/>
</dbReference>
<dbReference type="GO" id="GO:0006974">
    <property type="term" value="P:DNA damage response"/>
    <property type="evidence" value="ECO:0007669"/>
    <property type="project" value="TreeGrafter"/>
</dbReference>
<sequence length="343" mass="36001">MRRSCAVARPRLRARRVRTLRTAWTIRRSCTIPSNPAPEQSGELDTGVTICQSPGGRPRRVWSLGVISVRRIFRMRFGSVLAFVLLVPASFGLLGCGAGPHHGSRGAPHQAIRHITVVGQGEAKGSPDIARTSLGVEASAATVEEAMNQTSARMKAIMGALKKLGIEDKDLQTANFSIQVERPYVEPPMPMPAAAPSPAAPPAPAVKYRVSNTVEVTIRDVSKASQVLQAAVDAGANNVWSVSFGIDETKPLEAAAREKAVADAKARAEALAKLAGLELGPVISVSEVIGRGPIGPMPMFASAEAKWGGGGPPLAPGEVTYSTSIEVVFGIKKAPAPAEAKDD</sequence>
<dbReference type="Gene3D" id="3.30.110.170">
    <property type="entry name" value="Protein of unknown function (DUF541), domain 1"/>
    <property type="match status" value="1"/>
</dbReference>
<dbReference type="Pfam" id="PF04402">
    <property type="entry name" value="SIMPL"/>
    <property type="match status" value="1"/>
</dbReference>
<dbReference type="OrthoDB" id="5515636at2"/>
<keyword evidence="1" id="KW-1133">Transmembrane helix</keyword>
<comment type="caution">
    <text evidence="2">The sequence shown here is derived from an EMBL/GenBank/DDBJ whole genome shotgun (WGS) entry which is preliminary data.</text>
</comment>
<dbReference type="Gene3D" id="3.30.70.2970">
    <property type="entry name" value="Protein of unknown function (DUF541), domain 2"/>
    <property type="match status" value="1"/>
</dbReference>
<name>A0A6N7PVC7_9BACT</name>
<dbReference type="PANTHER" id="PTHR34387">
    <property type="entry name" value="SLR1258 PROTEIN"/>
    <property type="match status" value="1"/>
</dbReference>
<evidence type="ECO:0000313" key="3">
    <source>
        <dbReference type="Proteomes" id="UP000440224"/>
    </source>
</evidence>
<dbReference type="InterPro" id="IPR007497">
    <property type="entry name" value="SIMPL/DUF541"/>
</dbReference>
<dbReference type="PANTHER" id="PTHR34387:SF1">
    <property type="entry name" value="PERIPLASMIC IMMUNOGENIC PROTEIN"/>
    <property type="match status" value="1"/>
</dbReference>
<feature type="transmembrane region" description="Helical" evidence="1">
    <location>
        <begin position="77"/>
        <end position="95"/>
    </location>
</feature>
<organism evidence="2 3">
    <name type="scientific">Polyangium spumosum</name>
    <dbReference type="NCBI Taxonomy" id="889282"/>
    <lineage>
        <taxon>Bacteria</taxon>
        <taxon>Pseudomonadati</taxon>
        <taxon>Myxococcota</taxon>
        <taxon>Polyangia</taxon>
        <taxon>Polyangiales</taxon>
        <taxon>Polyangiaceae</taxon>
        <taxon>Polyangium</taxon>
    </lineage>
</organism>
<reference evidence="2 3" key="1">
    <citation type="submission" date="2019-10" db="EMBL/GenBank/DDBJ databases">
        <title>A soil myxobacterium in the family Polyangiaceae.</title>
        <authorList>
            <person name="Li Y."/>
            <person name="Wang J."/>
        </authorList>
    </citation>
    <scope>NUCLEOTIDE SEQUENCE [LARGE SCALE GENOMIC DNA]</scope>
    <source>
        <strain evidence="2 3">DSM 14734</strain>
    </source>
</reference>
<dbReference type="EMBL" id="WJIE01000006">
    <property type="protein sequence ID" value="MRG94390.1"/>
    <property type="molecule type" value="Genomic_DNA"/>
</dbReference>
<proteinExistence type="predicted"/>
<accession>A0A6N7PVC7</accession>
<keyword evidence="1" id="KW-0812">Transmembrane</keyword>
<keyword evidence="3" id="KW-1185">Reference proteome</keyword>
<evidence type="ECO:0000313" key="2">
    <source>
        <dbReference type="EMBL" id="MRG94390.1"/>
    </source>
</evidence>
<protein>
    <submittedName>
        <fullName evidence="2">DUF541 domain-containing protein</fullName>
    </submittedName>
</protein>
<evidence type="ECO:0000256" key="1">
    <source>
        <dbReference type="SAM" id="Phobius"/>
    </source>
</evidence>
<keyword evidence="1" id="KW-0472">Membrane</keyword>